<dbReference type="AlphaFoldDB" id="A0A6G1F761"/>
<keyword evidence="3" id="KW-1185">Reference proteome</keyword>
<reference evidence="2 3" key="1">
    <citation type="submission" date="2019-11" db="EMBL/GenBank/DDBJ databases">
        <title>Whole genome sequence of Oryza granulata.</title>
        <authorList>
            <person name="Li W."/>
        </authorList>
    </citation>
    <scope>NUCLEOTIDE SEQUENCE [LARGE SCALE GENOMIC DNA]</scope>
    <source>
        <strain evidence="3">cv. Menghai</strain>
        <tissue evidence="2">Leaf</tissue>
    </source>
</reference>
<protein>
    <submittedName>
        <fullName evidence="2">Uncharacterized protein</fullName>
    </submittedName>
</protein>
<organism evidence="2 3">
    <name type="scientific">Oryza meyeriana var. granulata</name>
    <dbReference type="NCBI Taxonomy" id="110450"/>
    <lineage>
        <taxon>Eukaryota</taxon>
        <taxon>Viridiplantae</taxon>
        <taxon>Streptophyta</taxon>
        <taxon>Embryophyta</taxon>
        <taxon>Tracheophyta</taxon>
        <taxon>Spermatophyta</taxon>
        <taxon>Magnoliopsida</taxon>
        <taxon>Liliopsida</taxon>
        <taxon>Poales</taxon>
        <taxon>Poaceae</taxon>
        <taxon>BOP clade</taxon>
        <taxon>Oryzoideae</taxon>
        <taxon>Oryzeae</taxon>
        <taxon>Oryzinae</taxon>
        <taxon>Oryza</taxon>
        <taxon>Oryza meyeriana</taxon>
    </lineage>
</organism>
<comment type="caution">
    <text evidence="2">The sequence shown here is derived from an EMBL/GenBank/DDBJ whole genome shotgun (WGS) entry which is preliminary data.</text>
</comment>
<proteinExistence type="predicted"/>
<evidence type="ECO:0000313" key="2">
    <source>
        <dbReference type="EMBL" id="KAF0932701.1"/>
    </source>
</evidence>
<evidence type="ECO:0000313" key="3">
    <source>
        <dbReference type="Proteomes" id="UP000479710"/>
    </source>
</evidence>
<dbReference type="Proteomes" id="UP000479710">
    <property type="component" value="Unassembled WGS sequence"/>
</dbReference>
<gene>
    <name evidence="2" type="ORF">E2562_011996</name>
</gene>
<sequence>MAVAIDGATVAMRRRAETDKRWAMRRRRWHAGEMTMAQDGGVRQPDDSGAQKMAQPRTGNSERRRREGDDDGGTDGETAWQTGDDQDAQR</sequence>
<name>A0A6G1F761_9ORYZ</name>
<evidence type="ECO:0000256" key="1">
    <source>
        <dbReference type="SAM" id="MobiDB-lite"/>
    </source>
</evidence>
<dbReference type="EMBL" id="SPHZ02000001">
    <property type="protein sequence ID" value="KAF0932701.1"/>
    <property type="molecule type" value="Genomic_DNA"/>
</dbReference>
<accession>A0A6G1F761</accession>
<feature type="region of interest" description="Disordered" evidence="1">
    <location>
        <begin position="1"/>
        <end position="90"/>
    </location>
</feature>